<dbReference type="PANTHER" id="PTHR44103:SF1">
    <property type="entry name" value="PROPROTEIN CONVERTASE P"/>
    <property type="match status" value="1"/>
</dbReference>
<organism evidence="3 4">
    <name type="scientific">Luteolibacter rhizosphaerae</name>
    <dbReference type="NCBI Taxonomy" id="2989719"/>
    <lineage>
        <taxon>Bacteria</taxon>
        <taxon>Pseudomonadati</taxon>
        <taxon>Verrucomicrobiota</taxon>
        <taxon>Verrucomicrobiia</taxon>
        <taxon>Verrucomicrobiales</taxon>
        <taxon>Verrucomicrobiaceae</taxon>
        <taxon>Luteolibacter</taxon>
    </lineage>
</organism>
<keyword evidence="1 2" id="KW-0732">Signal</keyword>
<dbReference type="Pfam" id="PF13517">
    <property type="entry name" value="FG-GAP_3"/>
    <property type="match status" value="1"/>
</dbReference>
<accession>A0ABT3FYY1</accession>
<proteinExistence type="predicted"/>
<gene>
    <name evidence="3" type="ORF">OJ996_02705</name>
</gene>
<dbReference type="Proteomes" id="UP001165653">
    <property type="component" value="Unassembled WGS sequence"/>
</dbReference>
<name>A0ABT3FYY1_9BACT</name>
<feature type="chain" id="PRO_5045563418" evidence="2">
    <location>
        <begin position="20"/>
        <end position="905"/>
    </location>
</feature>
<reference evidence="3" key="1">
    <citation type="submission" date="2022-10" db="EMBL/GenBank/DDBJ databases">
        <title>Luteolibacter sp. GHJ8, whole genome shotgun sequencing project.</title>
        <authorList>
            <person name="Zhao G."/>
            <person name="Shen L."/>
        </authorList>
    </citation>
    <scope>NUCLEOTIDE SEQUENCE</scope>
    <source>
        <strain evidence="3">GHJ8</strain>
    </source>
</reference>
<dbReference type="InterPro" id="IPR028994">
    <property type="entry name" value="Integrin_alpha_N"/>
</dbReference>
<evidence type="ECO:0000256" key="1">
    <source>
        <dbReference type="ARBA" id="ARBA00022729"/>
    </source>
</evidence>
<comment type="caution">
    <text evidence="3">The sequence shown here is derived from an EMBL/GenBank/DDBJ whole genome shotgun (WGS) entry which is preliminary data.</text>
</comment>
<dbReference type="RefSeq" id="WP_264510879.1">
    <property type="nucleotide sequence ID" value="NZ_JAPDDR010000001.1"/>
</dbReference>
<feature type="signal peptide" evidence="2">
    <location>
        <begin position="1"/>
        <end position="19"/>
    </location>
</feature>
<keyword evidence="4" id="KW-1185">Reference proteome</keyword>
<dbReference type="InterPro" id="IPR013517">
    <property type="entry name" value="FG-GAP"/>
</dbReference>
<sequence length="905" mass="95993">MLRPTLALLSLAAAGHASAGTLDILGPGTDITDSVNYSSFVFFDWNGDGKEEVAGVDSVKSRLYLGSVDFPGMYIGEGTALASGLDHAAVSFSADTDGDAKSDLILVDGTRLRVWKSRSRPGLTAAAPDIDRELPSGVIQGSYPPVLADLDRDGSPDLFLPEEPGLRSASIIFSFTTATPLLVGLPEDSRATRVGPPWTAGGSPTLVSGDGSFHGGTVRIYVAGQDRTISFVADTHKFGTLVELDGEAPPELFGIEHNPIQGTVHYPVFSLSSGAWTEVSSLGSGSPFPAYPPEQAVLDADNDGRQELYVCSPGEKRLQVLRSSSTAAASSLVNLPESARPLIGLSEVRVPSLGRSLLALHSGSLMCLRYFVGFDLWHPGHGLQPAVRLSPLFTGYATDRNVPIKNTPGRIGSAKLDKDSLPDLVVMGADSLELEAYLGPLLPAVNEYRPWSREFWGADSLLLADFTGDGVADPLGASQNGVAVVETINQEPGWPEIFFRKRSGIDWSGTGSTNVPSRVLGAADFDGDGDLDPLFIRRPDETLAWSRNSAGGTLSAAESISVAGRTWIPPQDGVAGHYRWLTQDQVLTTDADGDADIDIITAPSALGNRLALHRNLGAAGFSIEPFGPDLASDGIPSHLLKGSFLSSGEPFQMLAFCQQGHLGITARILKGTGGDVSALAPTVLAEGDAVTVTDFDQDGLDDLICGGLELHFYRSQGDGTFARPVTLGRTIGIASQILAADHDGDGLVDLVVASEKTGSIEIFTHDSIPALPGYDEWAATLPPEDRSPDADADHDGVANILAYAGGMHATAGSTAPFTAAIDVTDHYRLTARFPRPRLTDGSAVEVILQSSPDLKTWQPVEEAARIMVDSLHPEWEILQWGIPVSIDEEVPRLYFRFHVTWQPAP</sequence>
<evidence type="ECO:0000313" key="4">
    <source>
        <dbReference type="Proteomes" id="UP001165653"/>
    </source>
</evidence>
<dbReference type="SUPFAM" id="SSF69318">
    <property type="entry name" value="Integrin alpha N-terminal domain"/>
    <property type="match status" value="2"/>
</dbReference>
<dbReference type="PANTHER" id="PTHR44103">
    <property type="entry name" value="PROPROTEIN CONVERTASE P"/>
    <property type="match status" value="1"/>
</dbReference>
<dbReference type="EMBL" id="JAPDDR010000001">
    <property type="protein sequence ID" value="MCW1912466.1"/>
    <property type="molecule type" value="Genomic_DNA"/>
</dbReference>
<evidence type="ECO:0000313" key="3">
    <source>
        <dbReference type="EMBL" id="MCW1912466.1"/>
    </source>
</evidence>
<evidence type="ECO:0000256" key="2">
    <source>
        <dbReference type="SAM" id="SignalP"/>
    </source>
</evidence>
<protein>
    <submittedName>
        <fullName evidence="3">VCBS repeat-containing protein</fullName>
    </submittedName>
</protein>